<evidence type="ECO:0000256" key="8">
    <source>
        <dbReference type="ARBA" id="ARBA00023296"/>
    </source>
</evidence>
<evidence type="ECO:0000256" key="4">
    <source>
        <dbReference type="ARBA" id="ARBA00022595"/>
    </source>
</evidence>
<feature type="region of interest" description="Disordered" evidence="10">
    <location>
        <begin position="1"/>
        <end position="100"/>
    </location>
</feature>
<protein>
    <submittedName>
        <fullName evidence="12">Capsid</fullName>
    </submittedName>
</protein>
<dbReference type="EMBL" id="HQ668143">
    <property type="protein sequence ID" value="ADX97522.1"/>
    <property type="molecule type" value="Genomic_RNA"/>
</dbReference>
<keyword evidence="4" id="KW-1162">Viral penetration into host cytoplasm</keyword>
<keyword evidence="5" id="KW-0946">Virion</keyword>
<evidence type="ECO:0000256" key="5">
    <source>
        <dbReference type="ARBA" id="ARBA00022844"/>
    </source>
</evidence>
<keyword evidence="6" id="KW-1164">Virus endocytosis by host</keyword>
<keyword evidence="8" id="KW-1160">Virus entry into host cell</keyword>
<evidence type="ECO:0000256" key="9">
    <source>
        <dbReference type="ARBA" id="ARBA00045703"/>
    </source>
</evidence>
<reference evidence="12" key="1">
    <citation type="submission" date="2010-11" db="EMBL/GenBank/DDBJ databases">
        <title>Discovery, Phylogenetic Analysis, Diagnostic Test Development, and Surveillance of the Astroviruses of Marine Mammals.</title>
        <authorList>
            <person name="Wellehan J.F.X.Jr."/>
        </authorList>
    </citation>
    <scope>NUCLEOTIDE SEQUENCE</scope>
    <source>
        <strain evidence="12">MH03-629</strain>
    </source>
</reference>
<dbReference type="Pfam" id="PF03115">
    <property type="entry name" value="Astro_capsid_N"/>
    <property type="match status" value="1"/>
</dbReference>
<evidence type="ECO:0000256" key="3">
    <source>
        <dbReference type="ARBA" id="ARBA00022570"/>
    </source>
</evidence>
<dbReference type="GO" id="GO:0039617">
    <property type="term" value="C:T=3 icosahedral viral capsid"/>
    <property type="evidence" value="ECO:0007669"/>
    <property type="project" value="UniProtKB-KW"/>
</dbReference>
<sequence>MNSWKAFGGEDQMNAMAGDSGKVVVEVKSNNAPQPKKKRQRKRRNPGGARAAGNSDSNPRKSRRGNRRRDKQNGGQVRAAVERMGLRGPKPALSQTLSSTLGTIGPNASSVLETEGVFHLNPALASEKSGSVAFGPLQALAAQYSMWRCTYAKFIFTPLVGQSAVSGTAFRVSVNMNGNPSATNWSGLGARKHLDVHIGRRAVFHLSARDLAGPRESYWLTDTNEDGDTSLGPSVEVHSLGTTVNAFKDGAFVGDLFLLELTCRWEFANYQANPGLAVLKSGEGEVTDVTFSTNEDGELEMAVPEDTPLAVMHSRAEMRSETKPSVGEVITQVVDVAVEAGASFTGPFGWLLKGGWFFIKKIFGLGTVYVRGKKVTKFLVFPTYDAAQAGRTIKTGLANYSEDSMQYRKADFHWQQMNAPSTGPGEPAHFMLPVQPPCPEPPTPPELEKPDGPFYLSCRAHSAAMQHESHVALVLAGTNAQLVAKIRVAHGSSSVHDTTDDHIGLVFYLANAFAHSTTGKLLEMPGWIQSVQDVVHFNGTEVGTICAATRFYQGDSSPDHHWIVNVYLIQLSKLVSLHGSWSAAHTVTVRDQSDDTSVAKLKNNTSITYTDLPANSYVLGVSWTYQYNAGGWHCRTGPYTVDDTKNAEVPVNFLTATLLYPPVDGDTLYVLGMQLNSRWPQDYGGQSAMDLIVRSPHLLLDDDEVDPPDANQVVARQAIVQALRGVGLSKQEAEHAAQQALPSQYRQKVAAVFVERIADGFTPYTAIDMAEEEAASLKQ</sequence>
<proteinExistence type="predicted"/>
<feature type="compositionally biased region" description="Basic residues" evidence="10">
    <location>
        <begin position="60"/>
        <end position="70"/>
    </location>
</feature>
<keyword evidence="7" id="KW-1142">T=3 icosahedral capsid protein</keyword>
<keyword evidence="3" id="KW-1165">Clathrin-mediated endocytosis of virus by host</keyword>
<feature type="region of interest" description="Disordered" evidence="10">
    <location>
        <begin position="425"/>
        <end position="444"/>
    </location>
</feature>
<organism evidence="12">
    <name type="scientific">Minke whale astrovirus 2</name>
    <dbReference type="NCBI Taxonomy" id="943161"/>
    <lineage>
        <taxon>Viruses</taxon>
        <taxon>Riboviria</taxon>
        <taxon>Orthornavirae</taxon>
        <taxon>Pisuviricota</taxon>
        <taxon>Stelpaviricetes</taxon>
        <taxon>Stellavirales</taxon>
        <taxon>Astroviridae</taxon>
        <taxon>Mamastrovirus</taxon>
    </lineage>
</organism>
<comment type="function">
    <text evidence="9">The capsid polyprotein VP90 self-assembles and undergoes a proteolytic cleavage by host caspases to yield the immature VP70 virion.</text>
</comment>
<dbReference type="InterPro" id="IPR029053">
    <property type="entry name" value="Viral_coat"/>
</dbReference>
<evidence type="ECO:0000256" key="2">
    <source>
        <dbReference type="ARBA" id="ARBA00022561"/>
    </source>
</evidence>
<feature type="domain" description="Astrovirus capsid protein inner core" evidence="11">
    <location>
        <begin position="60"/>
        <end position="270"/>
    </location>
</feature>
<evidence type="ECO:0000256" key="7">
    <source>
        <dbReference type="ARBA" id="ARBA00023060"/>
    </source>
</evidence>
<keyword evidence="2" id="KW-0167">Capsid protein</keyword>
<comment type="subcellular location">
    <subcellularLocation>
        <location evidence="1">Virion</location>
    </subcellularLocation>
</comment>
<dbReference type="GO" id="GO:0075512">
    <property type="term" value="P:clathrin-dependent endocytosis of virus by host cell"/>
    <property type="evidence" value="ECO:0007669"/>
    <property type="project" value="UniProtKB-KW"/>
</dbReference>
<evidence type="ECO:0000256" key="10">
    <source>
        <dbReference type="SAM" id="MobiDB-lite"/>
    </source>
</evidence>
<evidence type="ECO:0000259" key="11">
    <source>
        <dbReference type="Pfam" id="PF03115"/>
    </source>
</evidence>
<feature type="compositionally biased region" description="Basic residues" evidence="10">
    <location>
        <begin position="35"/>
        <end position="45"/>
    </location>
</feature>
<evidence type="ECO:0000256" key="1">
    <source>
        <dbReference type="ARBA" id="ARBA00004328"/>
    </source>
</evidence>
<feature type="compositionally biased region" description="Pro residues" evidence="10">
    <location>
        <begin position="434"/>
        <end position="444"/>
    </location>
</feature>
<dbReference type="InterPro" id="IPR004337">
    <property type="entry name" value="Astro_capsid_N"/>
</dbReference>
<name>F1D810_9VIRU</name>
<dbReference type="Gene3D" id="2.60.120.20">
    <property type="match status" value="1"/>
</dbReference>
<evidence type="ECO:0000256" key="6">
    <source>
        <dbReference type="ARBA" id="ARBA00022890"/>
    </source>
</evidence>
<accession>F1D810</accession>
<evidence type="ECO:0000313" key="12">
    <source>
        <dbReference type="EMBL" id="ADX97522.1"/>
    </source>
</evidence>